<gene>
    <name evidence="10" type="primary">queE_2</name>
    <name evidence="8" type="synonym">queE</name>
    <name evidence="12" type="ORF">DW007_04855</name>
    <name evidence="11" type="ORF">DW811_02405</name>
    <name evidence="10" type="ORF">ERS852490_00322</name>
</gene>
<evidence type="ECO:0000256" key="5">
    <source>
        <dbReference type="ARBA" id="ARBA00023004"/>
    </source>
</evidence>
<feature type="binding site" evidence="8">
    <location>
        <begin position="13"/>
        <end position="15"/>
    </location>
    <ligand>
        <name>substrate</name>
    </ligand>
</feature>
<feature type="binding site" evidence="8">
    <location>
        <begin position="38"/>
        <end position="40"/>
    </location>
    <ligand>
        <name>S-adenosyl-L-methionine</name>
        <dbReference type="ChEBI" id="CHEBI:59789"/>
    </ligand>
</feature>
<dbReference type="CDD" id="cd01335">
    <property type="entry name" value="Radical_SAM"/>
    <property type="match status" value="1"/>
</dbReference>
<feature type="binding site" evidence="8">
    <location>
        <position position="36"/>
    </location>
    <ligand>
        <name>[4Fe-4S] cluster</name>
        <dbReference type="ChEBI" id="CHEBI:49883"/>
        <note>4Fe-4S-S-AdoMet</note>
    </ligand>
</feature>
<dbReference type="InterPro" id="IPR013785">
    <property type="entry name" value="Aldolase_TIM"/>
</dbReference>
<evidence type="ECO:0000313" key="11">
    <source>
        <dbReference type="EMBL" id="RHD10523.1"/>
    </source>
</evidence>
<keyword evidence="2 8" id="KW-0949">S-adenosyl-L-methionine</keyword>
<dbReference type="Pfam" id="PF04055">
    <property type="entry name" value="Radical_SAM"/>
    <property type="match status" value="1"/>
</dbReference>
<feature type="binding site" evidence="8">
    <location>
        <position position="39"/>
    </location>
    <ligand>
        <name>[4Fe-4S] cluster</name>
        <dbReference type="ChEBI" id="CHEBI:49883"/>
        <note>4Fe-4S-S-AdoMet</note>
    </ligand>
</feature>
<comment type="cofactor">
    <cofactor evidence="8">
        <name>[4Fe-4S] cluster</name>
        <dbReference type="ChEBI" id="CHEBI:49883"/>
    </cofactor>
    <text evidence="8">Binds 1 [4Fe-4S] cluster. The cluster is coordinated with 3 cysteines and an exchangeable S-adenosyl-L-methionine.</text>
</comment>
<comment type="catalytic activity">
    <reaction evidence="8">
        <text>6-carboxy-5,6,7,8-tetrahydropterin + H(+) = 7-carboxy-7-carbaguanine + NH4(+)</text>
        <dbReference type="Rhea" id="RHEA:27974"/>
        <dbReference type="ChEBI" id="CHEBI:15378"/>
        <dbReference type="ChEBI" id="CHEBI:28938"/>
        <dbReference type="ChEBI" id="CHEBI:61032"/>
        <dbReference type="ChEBI" id="CHEBI:61036"/>
        <dbReference type="EC" id="4.3.99.3"/>
    </reaction>
</comment>
<evidence type="ECO:0000313" key="14">
    <source>
        <dbReference type="Proteomes" id="UP000284794"/>
    </source>
</evidence>
<feature type="binding site" evidence="8">
    <location>
        <position position="41"/>
    </location>
    <ligand>
        <name>Mg(2+)</name>
        <dbReference type="ChEBI" id="CHEBI:18420"/>
    </ligand>
</feature>
<feature type="binding site" evidence="8">
    <location>
        <position position="76"/>
    </location>
    <ligand>
        <name>S-adenosyl-L-methionine</name>
        <dbReference type="ChEBI" id="CHEBI:59789"/>
    </ligand>
</feature>
<accession>A0A174YT06</accession>
<evidence type="ECO:0000256" key="2">
    <source>
        <dbReference type="ARBA" id="ARBA00022691"/>
    </source>
</evidence>
<comment type="cofactor">
    <cofactor evidence="8">
        <name>S-adenosyl-L-methionine</name>
        <dbReference type="ChEBI" id="CHEBI:59789"/>
    </cofactor>
    <text evidence="8">Binds 1 S-adenosyl-L-methionine per subunit.</text>
</comment>
<dbReference type="PIRSF" id="PIRSF000370">
    <property type="entry name" value="QueE"/>
    <property type="match status" value="1"/>
</dbReference>
<dbReference type="GO" id="GO:1904047">
    <property type="term" value="F:S-adenosyl-L-methionine binding"/>
    <property type="evidence" value="ECO:0007669"/>
    <property type="project" value="UniProtKB-UniRule"/>
</dbReference>
<comment type="cofactor">
    <cofactor evidence="8">
        <name>Mg(2+)</name>
        <dbReference type="ChEBI" id="CHEBI:18420"/>
    </cofactor>
</comment>
<dbReference type="RefSeq" id="WP_022098093.1">
    <property type="nucleotide sequence ID" value="NZ_CZBU01000001.1"/>
</dbReference>
<evidence type="ECO:0000259" key="9">
    <source>
        <dbReference type="PROSITE" id="PS51918"/>
    </source>
</evidence>
<dbReference type="Proteomes" id="UP000285201">
    <property type="component" value="Unassembled WGS sequence"/>
</dbReference>
<evidence type="ECO:0000256" key="6">
    <source>
        <dbReference type="ARBA" id="ARBA00023014"/>
    </source>
</evidence>
<evidence type="ECO:0000313" key="13">
    <source>
        <dbReference type="Proteomes" id="UP000095621"/>
    </source>
</evidence>
<dbReference type="EC" id="4.3.99.3" evidence="8"/>
<dbReference type="AlphaFoldDB" id="A0A174YT06"/>
<dbReference type="EMBL" id="QSIS01000002">
    <property type="protein sequence ID" value="RHD10523.1"/>
    <property type="molecule type" value="Genomic_DNA"/>
</dbReference>
<evidence type="ECO:0000313" key="12">
    <source>
        <dbReference type="EMBL" id="RHL70308.1"/>
    </source>
</evidence>
<feature type="binding site" evidence="8">
    <location>
        <position position="28"/>
    </location>
    <ligand>
        <name>substrate</name>
    </ligand>
</feature>
<dbReference type="Proteomes" id="UP000284794">
    <property type="component" value="Unassembled WGS sequence"/>
</dbReference>
<evidence type="ECO:0000256" key="4">
    <source>
        <dbReference type="ARBA" id="ARBA00022842"/>
    </source>
</evidence>
<feature type="binding site" evidence="8">
    <location>
        <position position="74"/>
    </location>
    <ligand>
        <name>substrate</name>
    </ligand>
</feature>
<dbReference type="InterPro" id="IPR058240">
    <property type="entry name" value="rSAM_sf"/>
</dbReference>
<feature type="domain" description="Radical SAM core" evidence="9">
    <location>
        <begin position="19"/>
        <end position="222"/>
    </location>
</feature>
<dbReference type="Proteomes" id="UP000095621">
    <property type="component" value="Unassembled WGS sequence"/>
</dbReference>
<comment type="subunit">
    <text evidence="8">Homodimer.</text>
</comment>
<evidence type="ECO:0000256" key="7">
    <source>
        <dbReference type="ARBA" id="ARBA00023239"/>
    </source>
</evidence>
<evidence type="ECO:0000313" key="10">
    <source>
        <dbReference type="EMBL" id="CUQ75098.1"/>
    </source>
</evidence>
<evidence type="ECO:0000313" key="15">
    <source>
        <dbReference type="Proteomes" id="UP000285201"/>
    </source>
</evidence>
<dbReference type="SUPFAM" id="SSF102114">
    <property type="entry name" value="Radical SAM enzymes"/>
    <property type="match status" value="1"/>
</dbReference>
<evidence type="ECO:0000256" key="8">
    <source>
        <dbReference type="HAMAP-Rule" id="MF_00917"/>
    </source>
</evidence>
<dbReference type="InterPro" id="IPR007197">
    <property type="entry name" value="rSAM"/>
</dbReference>
<sequence length="222" mass="25111">MSKYEVVEKFVSINGEGTKAGQLAVFIRFKGCNLNCKYCDTKWANEQGTPSQPMTEKEILDYVLSTGVKNVTLTGGEPLLREGIENVITVLAENNLNIEIETNGSVYLDKIRKLHKENVTFTMDYKLSCSGMEAAMNLDNFDILNSNDTVKFVAGCREDLIKAKQIIEKYNLYGKCNLYISPVFGMIEPEEIVNFMKENVMNDVNMQIQLHKIIWSPDKKGV</sequence>
<proteinExistence type="inferred from homology"/>
<comment type="similarity">
    <text evidence="8">Belongs to the radical SAM superfamily. 7-carboxy-7-deazaguanine synthase family.</text>
</comment>
<dbReference type="Gene3D" id="3.20.20.70">
    <property type="entry name" value="Aldolase class I"/>
    <property type="match status" value="1"/>
</dbReference>
<dbReference type="EMBL" id="CZBU01000001">
    <property type="protein sequence ID" value="CUQ75098.1"/>
    <property type="molecule type" value="Genomic_DNA"/>
</dbReference>
<dbReference type="GO" id="GO:0008616">
    <property type="term" value="P:tRNA queuosine(34) biosynthetic process"/>
    <property type="evidence" value="ECO:0007669"/>
    <property type="project" value="UniProtKB-UniRule"/>
</dbReference>
<keyword evidence="7 8" id="KW-0456">Lyase</keyword>
<dbReference type="InterPro" id="IPR023868">
    <property type="entry name" value="7-CO-7-deazaGua_synth_put_Clo"/>
</dbReference>
<dbReference type="GO" id="GO:0000287">
    <property type="term" value="F:magnesium ion binding"/>
    <property type="evidence" value="ECO:0007669"/>
    <property type="project" value="UniProtKB-UniRule"/>
</dbReference>
<dbReference type="PROSITE" id="PS51918">
    <property type="entry name" value="RADICAL_SAM"/>
    <property type="match status" value="1"/>
</dbReference>
<keyword evidence="1 8" id="KW-0004">4Fe-4S</keyword>
<reference evidence="10 13" key="1">
    <citation type="submission" date="2015-09" db="EMBL/GenBank/DDBJ databases">
        <authorList>
            <consortium name="Pathogen Informatics"/>
        </authorList>
    </citation>
    <scope>NUCLEOTIDE SEQUENCE [LARGE SCALE GENOMIC DNA]</scope>
    <source>
        <strain evidence="10 13">2789STDY5834875</strain>
    </source>
</reference>
<evidence type="ECO:0000256" key="3">
    <source>
        <dbReference type="ARBA" id="ARBA00022723"/>
    </source>
</evidence>
<comment type="pathway">
    <text evidence="8">Purine metabolism; 7-cyano-7-deazaguanine biosynthesis.</text>
</comment>
<name>A0A174YT06_9FIRM</name>
<dbReference type="HAMAP" id="MF_00917">
    <property type="entry name" value="QueE"/>
    <property type="match status" value="1"/>
</dbReference>
<dbReference type="GO" id="GO:0051539">
    <property type="term" value="F:4 iron, 4 sulfur cluster binding"/>
    <property type="evidence" value="ECO:0007669"/>
    <property type="project" value="UniProtKB-UniRule"/>
</dbReference>
<reference evidence="14 15" key="2">
    <citation type="submission" date="2018-08" db="EMBL/GenBank/DDBJ databases">
        <title>A genome reference for cultivated species of the human gut microbiota.</title>
        <authorList>
            <person name="Zou Y."/>
            <person name="Xue W."/>
            <person name="Luo G."/>
        </authorList>
    </citation>
    <scope>NUCLEOTIDE SEQUENCE [LARGE SCALE GENOMIC DNA]</scope>
    <source>
        <strain evidence="12 15">AF36-7BH</strain>
        <strain evidence="11 14">AM32-2AC</strain>
    </source>
</reference>
<comment type="caution">
    <text evidence="8">Lacks conserved residue(s) required for the propagation of feature annotation.</text>
</comment>
<comment type="function">
    <text evidence="8">Catalyzes the complex heterocyclic radical-mediated conversion of 6-carboxy-5,6,7,8-tetrahydropterin (CPH4) to 7-carboxy-7-deazaguanine (CDG), a step common to the biosynthetic pathways of all 7-deazapurine-containing compounds.</text>
</comment>
<feature type="binding site" evidence="8">
    <location>
        <position position="32"/>
    </location>
    <ligand>
        <name>[4Fe-4S] cluster</name>
        <dbReference type="ChEBI" id="CHEBI:49883"/>
        <note>4Fe-4S-S-AdoMet</note>
    </ligand>
</feature>
<dbReference type="PANTHER" id="PTHR42836">
    <property type="entry name" value="7-CARBOXY-7-DEAZAGUANINE SYNTHASE"/>
    <property type="match status" value="1"/>
</dbReference>
<dbReference type="OrthoDB" id="9792276at2"/>
<dbReference type="EMBL" id="QROY01000003">
    <property type="protein sequence ID" value="RHL70308.1"/>
    <property type="molecule type" value="Genomic_DNA"/>
</dbReference>
<dbReference type="InterPro" id="IPR024924">
    <property type="entry name" value="7-CO-7-deazaguanine_synth-like"/>
</dbReference>
<keyword evidence="3 8" id="KW-0479">Metal-binding</keyword>
<dbReference type="NCBIfam" id="TIGR03963">
    <property type="entry name" value="rSAM_QueE_Clost"/>
    <property type="match status" value="1"/>
</dbReference>
<protein>
    <recommendedName>
        <fullName evidence="8">7-carboxy-7-deazaguanine synthase</fullName>
        <shortName evidence="8">CDG synthase</shortName>
        <ecNumber evidence="8">4.3.99.3</ecNumber>
    </recommendedName>
    <alternativeName>
        <fullName evidence="8">Queuosine biosynthesis protein QueE</fullName>
    </alternativeName>
</protein>
<dbReference type="SFLD" id="SFLDG01067">
    <property type="entry name" value="SPASM/twitch_domain_containing"/>
    <property type="match status" value="1"/>
</dbReference>
<organism evidence="10 13">
    <name type="scientific">Lachnospira eligens</name>
    <dbReference type="NCBI Taxonomy" id="39485"/>
    <lineage>
        <taxon>Bacteria</taxon>
        <taxon>Bacillati</taxon>
        <taxon>Bacillota</taxon>
        <taxon>Clostridia</taxon>
        <taxon>Lachnospirales</taxon>
        <taxon>Lachnospiraceae</taxon>
        <taxon>Lachnospira</taxon>
    </lineage>
</organism>
<dbReference type="GO" id="GO:0016840">
    <property type="term" value="F:carbon-nitrogen lyase activity"/>
    <property type="evidence" value="ECO:0007669"/>
    <property type="project" value="UniProtKB-UniRule"/>
</dbReference>
<evidence type="ECO:0000256" key="1">
    <source>
        <dbReference type="ARBA" id="ARBA00022485"/>
    </source>
</evidence>
<dbReference type="PANTHER" id="PTHR42836:SF1">
    <property type="entry name" value="7-CARBOXY-7-DEAZAGUANINE SYNTHASE"/>
    <property type="match status" value="1"/>
</dbReference>
<keyword evidence="5 8" id="KW-0408">Iron</keyword>
<keyword evidence="4 8" id="KW-0460">Magnesium</keyword>
<dbReference type="SFLD" id="SFLDS00029">
    <property type="entry name" value="Radical_SAM"/>
    <property type="match status" value="1"/>
</dbReference>
<dbReference type="UniPathway" id="UPA00391"/>
<keyword evidence="8" id="KW-0671">Queuosine biosynthesis</keyword>
<keyword evidence="6 8" id="KW-0411">Iron-sulfur</keyword>